<evidence type="ECO:0000313" key="3">
    <source>
        <dbReference type="Proteomes" id="UP000694861"/>
    </source>
</evidence>
<reference evidence="4" key="2">
    <citation type="submission" date="2025-08" db="UniProtKB">
        <authorList>
            <consortium name="RefSeq"/>
        </authorList>
    </citation>
    <scope>IDENTIFICATION</scope>
</reference>
<evidence type="ECO:0000259" key="2">
    <source>
        <dbReference type="PROSITE" id="PS50174"/>
    </source>
</evidence>
<dbReference type="PANTHER" id="PTHR20923">
    <property type="entry name" value="BAT4 PROTEIN-RELATED"/>
    <property type="match status" value="1"/>
</dbReference>
<evidence type="ECO:0000313" key="4">
    <source>
        <dbReference type="RefSeq" id="XP_008221101.1"/>
    </source>
</evidence>
<organism evidence="3 4">
    <name type="scientific">Prunus mume</name>
    <name type="common">Japanese apricot</name>
    <name type="synonym">Armeniaca mume</name>
    <dbReference type="NCBI Taxonomy" id="102107"/>
    <lineage>
        <taxon>Eukaryota</taxon>
        <taxon>Viridiplantae</taxon>
        <taxon>Streptophyta</taxon>
        <taxon>Embryophyta</taxon>
        <taxon>Tracheophyta</taxon>
        <taxon>Spermatophyta</taxon>
        <taxon>Magnoliopsida</taxon>
        <taxon>eudicotyledons</taxon>
        <taxon>Gunneridae</taxon>
        <taxon>Pentapetalae</taxon>
        <taxon>rosids</taxon>
        <taxon>fabids</taxon>
        <taxon>Rosales</taxon>
        <taxon>Rosaceae</taxon>
        <taxon>Amygdaloideae</taxon>
        <taxon>Amygdaleae</taxon>
        <taxon>Prunus</taxon>
    </lineage>
</organism>
<dbReference type="SMART" id="SM00443">
    <property type="entry name" value="G_patch"/>
    <property type="match status" value="2"/>
</dbReference>
<accession>A0ABM0N8L1</accession>
<feature type="domain" description="G-patch" evidence="2">
    <location>
        <begin position="104"/>
        <end position="150"/>
    </location>
</feature>
<proteinExistence type="predicted"/>
<feature type="region of interest" description="Disordered" evidence="1">
    <location>
        <begin position="56"/>
        <end position="89"/>
    </location>
</feature>
<dbReference type="InterPro" id="IPR039146">
    <property type="entry name" value="GPANK1"/>
</dbReference>
<feature type="region of interest" description="Disordered" evidence="1">
    <location>
        <begin position="148"/>
        <end position="185"/>
    </location>
</feature>
<dbReference type="GeneID" id="103321117"/>
<dbReference type="PANTHER" id="PTHR20923:SF1">
    <property type="entry name" value="G PATCH DOMAIN AND ANKYRIN REPEAT-CONTAINING PROTEIN 1"/>
    <property type="match status" value="1"/>
</dbReference>
<protein>
    <submittedName>
        <fullName evidence="4">G patch domain-containing protein 8 isoform X2</fullName>
    </submittedName>
</protein>
<evidence type="ECO:0000256" key="1">
    <source>
        <dbReference type="SAM" id="MobiDB-lite"/>
    </source>
</evidence>
<name>A0ABM0N8L1_PRUMU</name>
<feature type="domain" description="G-patch" evidence="2">
    <location>
        <begin position="18"/>
        <end position="64"/>
    </location>
</feature>
<dbReference type="InterPro" id="IPR000467">
    <property type="entry name" value="G_patch_dom"/>
</dbReference>
<gene>
    <name evidence="4" type="primary">LOC103321117</name>
</gene>
<sequence length="210" mass="23181">MGEDKPATVGSSSSGIDSSNIGFQLLKKQGWTQGTGLGASQQGRLEPVKAYLKDNKRGLGADTSRNKFFPVSENSDSSGNYEKEEEGMGKGMVTTSCSSIAINPSNIGFQLLKKHGWKEGTGLGISEQGRIEPVQAYLKNNKRGLGADKLQKALNPPDSTVLNRKNDQELHSKKGKGLSKKLKKEQELEKRLQEREFERAFHREFWPDNV</sequence>
<reference evidence="3" key="1">
    <citation type="journal article" date="2012" name="Nat. Commun.">
        <title>The genome of Prunus mume.</title>
        <authorList>
            <person name="Zhang Q."/>
            <person name="Chen W."/>
            <person name="Sun L."/>
            <person name="Zhao F."/>
            <person name="Huang B."/>
            <person name="Yang W."/>
            <person name="Tao Y."/>
            <person name="Wang J."/>
            <person name="Yuan Z."/>
            <person name="Fan G."/>
            <person name="Xing Z."/>
            <person name="Han C."/>
            <person name="Pan H."/>
            <person name="Zhong X."/>
            <person name="Shi W."/>
            <person name="Liang X."/>
            <person name="Du D."/>
            <person name="Sun F."/>
            <person name="Xu Z."/>
            <person name="Hao R."/>
            <person name="Lv T."/>
            <person name="Lv Y."/>
            <person name="Zheng Z."/>
            <person name="Sun M."/>
            <person name="Luo L."/>
            <person name="Cai M."/>
            <person name="Gao Y."/>
            <person name="Wang J."/>
            <person name="Yin Y."/>
            <person name="Xu X."/>
            <person name="Cheng T."/>
            <person name="Wang J."/>
        </authorList>
    </citation>
    <scope>NUCLEOTIDE SEQUENCE [LARGE SCALE GENOMIC DNA]</scope>
</reference>
<dbReference type="Pfam" id="PF01585">
    <property type="entry name" value="G-patch"/>
    <property type="match status" value="2"/>
</dbReference>
<dbReference type="PROSITE" id="PS50174">
    <property type="entry name" value="G_PATCH"/>
    <property type="match status" value="2"/>
</dbReference>
<dbReference type="RefSeq" id="XP_008221101.1">
    <property type="nucleotide sequence ID" value="XM_008222879.2"/>
</dbReference>
<keyword evidence="3" id="KW-1185">Reference proteome</keyword>
<feature type="compositionally biased region" description="Basic residues" evidence="1">
    <location>
        <begin position="173"/>
        <end position="183"/>
    </location>
</feature>
<dbReference type="Proteomes" id="UP000694861">
    <property type="component" value="Linkage group LG2"/>
</dbReference>